<accession>A0A5B7HG92</accession>
<feature type="compositionally biased region" description="Basic and acidic residues" evidence="1">
    <location>
        <begin position="55"/>
        <end position="71"/>
    </location>
</feature>
<feature type="region of interest" description="Disordered" evidence="1">
    <location>
        <begin position="1"/>
        <end position="71"/>
    </location>
</feature>
<organism evidence="2 3">
    <name type="scientific">Portunus trituberculatus</name>
    <name type="common">Swimming crab</name>
    <name type="synonym">Neptunus trituberculatus</name>
    <dbReference type="NCBI Taxonomy" id="210409"/>
    <lineage>
        <taxon>Eukaryota</taxon>
        <taxon>Metazoa</taxon>
        <taxon>Ecdysozoa</taxon>
        <taxon>Arthropoda</taxon>
        <taxon>Crustacea</taxon>
        <taxon>Multicrustacea</taxon>
        <taxon>Malacostraca</taxon>
        <taxon>Eumalacostraca</taxon>
        <taxon>Eucarida</taxon>
        <taxon>Decapoda</taxon>
        <taxon>Pleocyemata</taxon>
        <taxon>Brachyura</taxon>
        <taxon>Eubrachyura</taxon>
        <taxon>Portunoidea</taxon>
        <taxon>Portunidae</taxon>
        <taxon>Portuninae</taxon>
        <taxon>Portunus</taxon>
    </lineage>
</organism>
<dbReference type="EMBL" id="VSRR010027626">
    <property type="protein sequence ID" value="MPC68297.1"/>
    <property type="molecule type" value="Genomic_DNA"/>
</dbReference>
<keyword evidence="3" id="KW-1185">Reference proteome</keyword>
<sequence>MRSAVRGSDPAREKRWKLKSIASQADEEEEEREKGTPGWGGRECEHHIKQRRGAVYREPKPEPEPWRVRGFRPPEGRNKRHIWSIRALDTRTPYHCFCELPKLFPIPFLRFVFSQK</sequence>
<comment type="caution">
    <text evidence="2">The sequence shown here is derived from an EMBL/GenBank/DDBJ whole genome shotgun (WGS) entry which is preliminary data.</text>
</comment>
<dbReference type="AlphaFoldDB" id="A0A5B7HG92"/>
<evidence type="ECO:0000256" key="1">
    <source>
        <dbReference type="SAM" id="MobiDB-lite"/>
    </source>
</evidence>
<gene>
    <name evidence="2" type="ORF">E2C01_062495</name>
</gene>
<proteinExistence type="predicted"/>
<dbReference type="Proteomes" id="UP000324222">
    <property type="component" value="Unassembled WGS sequence"/>
</dbReference>
<reference evidence="2 3" key="1">
    <citation type="submission" date="2019-05" db="EMBL/GenBank/DDBJ databases">
        <title>Another draft genome of Portunus trituberculatus and its Hox gene families provides insights of decapod evolution.</title>
        <authorList>
            <person name="Jeong J.-H."/>
            <person name="Song I."/>
            <person name="Kim S."/>
            <person name="Choi T."/>
            <person name="Kim D."/>
            <person name="Ryu S."/>
            <person name="Kim W."/>
        </authorList>
    </citation>
    <scope>NUCLEOTIDE SEQUENCE [LARGE SCALE GENOMIC DNA]</scope>
    <source>
        <tissue evidence="2">Muscle</tissue>
    </source>
</reference>
<evidence type="ECO:0000313" key="2">
    <source>
        <dbReference type="EMBL" id="MPC68297.1"/>
    </source>
</evidence>
<evidence type="ECO:0000313" key="3">
    <source>
        <dbReference type="Proteomes" id="UP000324222"/>
    </source>
</evidence>
<name>A0A5B7HG92_PORTR</name>
<protein>
    <submittedName>
        <fullName evidence="2">Uncharacterized protein</fullName>
    </submittedName>
</protein>